<proteinExistence type="predicted"/>
<dbReference type="AlphaFoldDB" id="K4AP92"/>
<dbReference type="InParanoid" id="K4AP92"/>
<sequence>MSSCANMTYRSCACTPFFLLGCACIKLKTWNS</sequence>
<dbReference type="EMBL" id="AGNK02006152">
    <property type="status" value="NOT_ANNOTATED_CDS"/>
    <property type="molecule type" value="Genomic_DNA"/>
</dbReference>
<dbReference type="HOGENOM" id="CLU_3393117_0_0_1"/>
<evidence type="ECO:0000313" key="1">
    <source>
        <dbReference type="EnsemblPlants" id="KQK92980"/>
    </source>
</evidence>
<reference evidence="1" key="2">
    <citation type="submission" date="2018-08" db="UniProtKB">
        <authorList>
            <consortium name="EnsemblPlants"/>
        </authorList>
    </citation>
    <scope>IDENTIFICATION</scope>
    <source>
        <strain evidence="1">Yugu1</strain>
    </source>
</reference>
<reference evidence="2" key="1">
    <citation type="journal article" date="2012" name="Nat. Biotechnol.">
        <title>Reference genome sequence of the model plant Setaria.</title>
        <authorList>
            <person name="Bennetzen J.L."/>
            <person name="Schmutz J."/>
            <person name="Wang H."/>
            <person name="Percifield R."/>
            <person name="Hawkins J."/>
            <person name="Pontaroli A.C."/>
            <person name="Estep M."/>
            <person name="Feng L."/>
            <person name="Vaughn J.N."/>
            <person name="Grimwood J."/>
            <person name="Jenkins J."/>
            <person name="Barry K."/>
            <person name="Lindquist E."/>
            <person name="Hellsten U."/>
            <person name="Deshpande S."/>
            <person name="Wang X."/>
            <person name="Wu X."/>
            <person name="Mitros T."/>
            <person name="Triplett J."/>
            <person name="Yang X."/>
            <person name="Ye C.Y."/>
            <person name="Mauro-Herrera M."/>
            <person name="Wang L."/>
            <person name="Li P."/>
            <person name="Sharma M."/>
            <person name="Sharma R."/>
            <person name="Ronald P.C."/>
            <person name="Panaud O."/>
            <person name="Kellogg E.A."/>
            <person name="Brutnell T.P."/>
            <person name="Doust A.N."/>
            <person name="Tuskan G.A."/>
            <person name="Rokhsar D."/>
            <person name="Devos K.M."/>
        </authorList>
    </citation>
    <scope>NUCLEOTIDE SEQUENCE [LARGE SCALE GENOMIC DNA]</scope>
    <source>
        <strain evidence="2">cv. Yugu1</strain>
    </source>
</reference>
<dbReference type="EnsemblPlants" id="KQK92980">
    <property type="protein sequence ID" value="KQK92980"/>
    <property type="gene ID" value="SETIT_040740mg"/>
</dbReference>
<keyword evidence="2" id="KW-1185">Reference proteome</keyword>
<dbReference type="Gramene" id="KQK92980">
    <property type="protein sequence ID" value="KQK92980"/>
    <property type="gene ID" value="SETIT_040740mg"/>
</dbReference>
<evidence type="ECO:0000313" key="2">
    <source>
        <dbReference type="Proteomes" id="UP000004995"/>
    </source>
</evidence>
<dbReference type="Proteomes" id="UP000004995">
    <property type="component" value="Unassembled WGS sequence"/>
</dbReference>
<accession>K4AP92</accession>
<protein>
    <submittedName>
        <fullName evidence="1">Uncharacterized protein</fullName>
    </submittedName>
</protein>
<name>K4AP92_SETIT</name>
<organism evidence="1 2">
    <name type="scientific">Setaria italica</name>
    <name type="common">Foxtail millet</name>
    <name type="synonym">Panicum italicum</name>
    <dbReference type="NCBI Taxonomy" id="4555"/>
    <lineage>
        <taxon>Eukaryota</taxon>
        <taxon>Viridiplantae</taxon>
        <taxon>Streptophyta</taxon>
        <taxon>Embryophyta</taxon>
        <taxon>Tracheophyta</taxon>
        <taxon>Spermatophyta</taxon>
        <taxon>Magnoliopsida</taxon>
        <taxon>Liliopsida</taxon>
        <taxon>Poales</taxon>
        <taxon>Poaceae</taxon>
        <taxon>PACMAD clade</taxon>
        <taxon>Panicoideae</taxon>
        <taxon>Panicodae</taxon>
        <taxon>Paniceae</taxon>
        <taxon>Cenchrinae</taxon>
        <taxon>Setaria</taxon>
    </lineage>
</organism>